<evidence type="ECO:0000259" key="16">
    <source>
        <dbReference type="PROSITE" id="PS50268"/>
    </source>
</evidence>
<evidence type="ECO:0000256" key="4">
    <source>
        <dbReference type="ARBA" id="ARBA00022723"/>
    </source>
</evidence>
<dbReference type="FunFam" id="2.60.40.60:FF:000011">
    <property type="entry name" value="Cadherin 1"/>
    <property type="match status" value="1"/>
</dbReference>
<keyword evidence="3 13" id="KW-0812">Transmembrane</keyword>
<dbReference type="CTD" id="1013"/>
<keyword evidence="5" id="KW-0677">Repeat</keyword>
<dbReference type="InParanoid" id="A0A6P7Y678"/>
<dbReference type="Gene3D" id="4.10.900.10">
    <property type="entry name" value="TCF3-CBD (Catenin binding domain)"/>
    <property type="match status" value="1"/>
</dbReference>
<feature type="transmembrane region" description="Helical" evidence="14">
    <location>
        <begin position="607"/>
        <end position="630"/>
    </location>
</feature>
<dbReference type="Pfam" id="PF00028">
    <property type="entry name" value="Cadherin"/>
    <property type="match status" value="4"/>
</dbReference>
<keyword evidence="10" id="KW-0325">Glycoprotein</keyword>
<keyword evidence="4" id="KW-0479">Metal-binding</keyword>
<dbReference type="FunFam" id="2.60.40.60:FF:000022">
    <property type="entry name" value="Cadherin 2"/>
    <property type="match status" value="1"/>
</dbReference>
<keyword evidence="15" id="KW-0732">Signal</keyword>
<keyword evidence="9 14" id="KW-0472">Membrane</keyword>
<dbReference type="Gene3D" id="2.60.40.60">
    <property type="entry name" value="Cadherins"/>
    <property type="match status" value="5"/>
</dbReference>
<evidence type="ECO:0000256" key="8">
    <source>
        <dbReference type="ARBA" id="ARBA00022989"/>
    </source>
</evidence>
<dbReference type="GO" id="GO:0007156">
    <property type="term" value="P:homophilic cell adhesion via plasma membrane adhesion molecules"/>
    <property type="evidence" value="ECO:0007669"/>
    <property type="project" value="InterPro"/>
</dbReference>
<reference evidence="18" key="1">
    <citation type="submission" date="2025-08" db="UniProtKB">
        <authorList>
            <consortium name="RefSeq"/>
        </authorList>
    </citation>
    <scope>IDENTIFICATION</scope>
</reference>
<dbReference type="GO" id="GO:0045296">
    <property type="term" value="F:cadherin binding"/>
    <property type="evidence" value="ECO:0007669"/>
    <property type="project" value="TreeGrafter"/>
</dbReference>
<dbReference type="GO" id="GO:0007043">
    <property type="term" value="P:cell-cell junction assembly"/>
    <property type="evidence" value="ECO:0007669"/>
    <property type="project" value="TreeGrafter"/>
</dbReference>
<dbReference type="Proteomes" id="UP000515156">
    <property type="component" value="Chromosome 5"/>
</dbReference>
<dbReference type="GO" id="GO:0016339">
    <property type="term" value="P:calcium-dependent cell-cell adhesion via plasma membrane cell adhesion molecules"/>
    <property type="evidence" value="ECO:0007669"/>
    <property type="project" value="TreeGrafter"/>
</dbReference>
<dbReference type="CDD" id="cd11304">
    <property type="entry name" value="Cadherin_repeat"/>
    <property type="match status" value="4"/>
</dbReference>
<evidence type="ECO:0000256" key="5">
    <source>
        <dbReference type="ARBA" id="ARBA00022737"/>
    </source>
</evidence>
<dbReference type="PANTHER" id="PTHR24027">
    <property type="entry name" value="CADHERIN-23"/>
    <property type="match status" value="1"/>
</dbReference>
<proteinExistence type="predicted"/>
<dbReference type="InterPro" id="IPR000233">
    <property type="entry name" value="Cadherin_Y-type_LIR"/>
</dbReference>
<dbReference type="PROSITE" id="PS00232">
    <property type="entry name" value="CADHERIN_1"/>
    <property type="match status" value="1"/>
</dbReference>
<feature type="chain" id="PRO_5028283261" evidence="15">
    <location>
        <begin position="22"/>
        <end position="789"/>
    </location>
</feature>
<feature type="domain" description="Cadherin" evidence="16">
    <location>
        <begin position="65"/>
        <end position="156"/>
    </location>
</feature>
<comment type="subcellular location">
    <subcellularLocation>
        <location evidence="1 13">Cell membrane</location>
        <topology evidence="1 13">Single-pass type I membrane protein</topology>
    </subcellularLocation>
</comment>
<keyword evidence="17" id="KW-1185">Reference proteome</keyword>
<dbReference type="KEGG" id="muo:115470955"/>
<evidence type="ECO:0000256" key="7">
    <source>
        <dbReference type="ARBA" id="ARBA00022889"/>
    </source>
</evidence>
<dbReference type="GeneID" id="115470955"/>
<dbReference type="FunCoup" id="A0A6P7Y678">
    <property type="interactions" value="198"/>
</dbReference>
<dbReference type="PROSITE" id="PS50268">
    <property type="entry name" value="CADHERIN_2"/>
    <property type="match status" value="5"/>
</dbReference>
<dbReference type="InterPro" id="IPR020894">
    <property type="entry name" value="Cadherin_CS"/>
</dbReference>
<dbReference type="InterPro" id="IPR027397">
    <property type="entry name" value="Catenin-bd_sf"/>
</dbReference>
<dbReference type="FunFam" id="2.60.40.60:FF:000019">
    <property type="entry name" value="Cadherin 2"/>
    <property type="match status" value="1"/>
</dbReference>
<evidence type="ECO:0000256" key="6">
    <source>
        <dbReference type="ARBA" id="ARBA00022837"/>
    </source>
</evidence>
<evidence type="ECO:0000256" key="1">
    <source>
        <dbReference type="ARBA" id="ARBA00004251"/>
    </source>
</evidence>
<dbReference type="GO" id="GO:0008013">
    <property type="term" value="F:beta-catenin binding"/>
    <property type="evidence" value="ECO:0007669"/>
    <property type="project" value="TreeGrafter"/>
</dbReference>
<dbReference type="GO" id="GO:0005912">
    <property type="term" value="C:adherens junction"/>
    <property type="evidence" value="ECO:0007669"/>
    <property type="project" value="TreeGrafter"/>
</dbReference>
<feature type="domain" description="Cadherin" evidence="16">
    <location>
        <begin position="265"/>
        <end position="379"/>
    </location>
</feature>
<evidence type="ECO:0000313" key="17">
    <source>
        <dbReference type="Proteomes" id="UP000515156"/>
    </source>
</evidence>
<dbReference type="RefSeq" id="XP_030060463.1">
    <property type="nucleotide sequence ID" value="XM_030204603.1"/>
</dbReference>
<organism evidence="17 18">
    <name type="scientific">Microcaecilia unicolor</name>
    <dbReference type="NCBI Taxonomy" id="1415580"/>
    <lineage>
        <taxon>Eukaryota</taxon>
        <taxon>Metazoa</taxon>
        <taxon>Chordata</taxon>
        <taxon>Craniata</taxon>
        <taxon>Vertebrata</taxon>
        <taxon>Euteleostomi</taxon>
        <taxon>Amphibia</taxon>
        <taxon>Gymnophiona</taxon>
        <taxon>Siphonopidae</taxon>
        <taxon>Microcaecilia</taxon>
    </lineage>
</organism>
<evidence type="ECO:0000256" key="15">
    <source>
        <dbReference type="SAM" id="SignalP"/>
    </source>
</evidence>
<dbReference type="InterPro" id="IPR015919">
    <property type="entry name" value="Cadherin-like_sf"/>
</dbReference>
<dbReference type="OrthoDB" id="6079678at2759"/>
<dbReference type="SMART" id="SM00112">
    <property type="entry name" value="CA"/>
    <property type="match status" value="4"/>
</dbReference>
<evidence type="ECO:0000256" key="9">
    <source>
        <dbReference type="ARBA" id="ARBA00023136"/>
    </source>
</evidence>
<evidence type="ECO:0000256" key="2">
    <source>
        <dbReference type="ARBA" id="ARBA00022475"/>
    </source>
</evidence>
<dbReference type="FunFam" id="4.10.900.10:FF:000001">
    <property type="entry name" value="Cadherin 2"/>
    <property type="match status" value="1"/>
</dbReference>
<evidence type="ECO:0000256" key="14">
    <source>
        <dbReference type="SAM" id="Phobius"/>
    </source>
</evidence>
<keyword evidence="6 12" id="KW-0106">Calcium</keyword>
<dbReference type="GO" id="GO:0034332">
    <property type="term" value="P:adherens junction organization"/>
    <property type="evidence" value="ECO:0007669"/>
    <property type="project" value="TreeGrafter"/>
</dbReference>
<dbReference type="FunFam" id="2.60.40.60:FF:000031">
    <property type="entry name" value="Cadherin 3"/>
    <property type="match status" value="1"/>
</dbReference>
<accession>A0A6P7Y678</accession>
<dbReference type="AlphaFoldDB" id="A0A6P7Y678"/>
<feature type="domain" description="Cadherin" evidence="16">
    <location>
        <begin position="506"/>
        <end position="599"/>
    </location>
</feature>
<dbReference type="GO" id="GO:0016477">
    <property type="term" value="P:cell migration"/>
    <property type="evidence" value="ECO:0007669"/>
    <property type="project" value="TreeGrafter"/>
</dbReference>
<dbReference type="SUPFAM" id="SSF49313">
    <property type="entry name" value="Cadherin-like"/>
    <property type="match status" value="5"/>
</dbReference>
<keyword evidence="2" id="KW-1003">Cell membrane</keyword>
<gene>
    <name evidence="18" type="primary">CDH15</name>
</gene>
<feature type="domain" description="Cadherin" evidence="16">
    <location>
        <begin position="380"/>
        <end position="487"/>
    </location>
</feature>
<evidence type="ECO:0000256" key="12">
    <source>
        <dbReference type="PROSITE-ProRule" id="PRU00043"/>
    </source>
</evidence>
<keyword evidence="8 14" id="KW-1133">Transmembrane helix</keyword>
<dbReference type="InterPro" id="IPR039808">
    <property type="entry name" value="Cadherin"/>
</dbReference>
<evidence type="ECO:0000313" key="18">
    <source>
        <dbReference type="RefSeq" id="XP_030060463.1"/>
    </source>
</evidence>
<protein>
    <submittedName>
        <fullName evidence="18">Cadherin-15</fullName>
    </submittedName>
</protein>
<keyword evidence="7 13" id="KW-0130">Cell adhesion</keyword>
<dbReference type="GO" id="GO:0000902">
    <property type="term" value="P:cell morphogenesis"/>
    <property type="evidence" value="ECO:0007669"/>
    <property type="project" value="TreeGrafter"/>
</dbReference>
<dbReference type="PANTHER" id="PTHR24027:SF300">
    <property type="entry name" value="CADHERIN-15"/>
    <property type="match status" value="1"/>
</dbReference>
<feature type="signal peptide" evidence="15">
    <location>
        <begin position="1"/>
        <end position="21"/>
    </location>
</feature>
<evidence type="ECO:0000256" key="10">
    <source>
        <dbReference type="ARBA" id="ARBA00023180"/>
    </source>
</evidence>
<dbReference type="Pfam" id="PF01049">
    <property type="entry name" value="CADH_Y-type_LIR"/>
    <property type="match status" value="1"/>
</dbReference>
<evidence type="ECO:0000256" key="3">
    <source>
        <dbReference type="ARBA" id="ARBA00022692"/>
    </source>
</evidence>
<dbReference type="PRINTS" id="PR00205">
    <property type="entry name" value="CADHERIN"/>
</dbReference>
<dbReference type="GO" id="GO:0005509">
    <property type="term" value="F:calcium ion binding"/>
    <property type="evidence" value="ECO:0007669"/>
    <property type="project" value="UniProtKB-UniRule"/>
</dbReference>
<sequence>MGLKVFFTFCLLGLLFPQVWSLPVNDGLPLLNPWHQQDAAADGLKRIKRAWVIPPISVSENYKKIPLALVQIKSDKRKHGSILYSIKGPGVDEEPRGIFSINKTTGVVYLNTMLDREKNDHFKLKAFAVDLEGITLEDPTDLEIVVVDQNDNRPVFSKSIFTGHVLEGSVPGTSVMKVEATDADEPESDNAALKYSIVTQGTPQLFSINSDTGEIRLVEVGLDRETISTYNVTIQVADMAGDGLTNNAMAIIYVDDINDNPPEFTKDEYSMEVMEHTVDVDIGRVSVQDKDLVGSSNWLAKYSIINQDPQRAFSIRTDLETNDGVLSVIKALDYETQDTVELTISVRNEAELDTAAPKTDRGLAKVTVKVLDINEAPIFQENPKIVSVREGTPAGMEVVVYTAADPDIAQPQELRYSVESDPGDWLLVDSVTGRILAKQDIGGKSAFMEGSWYTALILASDNADPPLTATGTLSIQVLEVNDYAPVIYPLNDFICSQPGKGDNIILSATDQDLKPQADPFLFQLHPGYPELSRTWAISGINDTHAEMKLLMEVEEGLHVLHLLVRDSGEPQQEREQVLNVSVCHCDHSESCRLGLASIFHAGAGISFGALMIILSSVILLLLLVLLVAIIERVRQRSFHRGILASSDDDIRDNILNYDEQGGGEQDQDAYDIDQLRNPTELTTPSFLQSKQPIRRDAPYNYTTPQYPRKFPSNPCDIEDFISDGLEAADCDPCVPPYDTALIYDHEGDGSVAGTLSSIASSLTDSDQDYDYLNDWGPRFRRLADLYSQS</sequence>
<dbReference type="GO" id="GO:0044331">
    <property type="term" value="P:cell-cell adhesion mediated by cadherin"/>
    <property type="evidence" value="ECO:0007669"/>
    <property type="project" value="TreeGrafter"/>
</dbReference>
<dbReference type="GO" id="GO:0016342">
    <property type="term" value="C:catenin complex"/>
    <property type="evidence" value="ECO:0007669"/>
    <property type="project" value="TreeGrafter"/>
</dbReference>
<feature type="domain" description="Cadherin" evidence="16">
    <location>
        <begin position="157"/>
        <end position="264"/>
    </location>
</feature>
<evidence type="ECO:0000256" key="11">
    <source>
        <dbReference type="ARBA" id="ARBA00037319"/>
    </source>
</evidence>
<evidence type="ECO:0000256" key="13">
    <source>
        <dbReference type="RuleBase" id="RU003318"/>
    </source>
</evidence>
<comment type="function">
    <text evidence="11">Cadherins are calcium-dependent cell adhesion proteins. They preferentially interact with themselves in a homophilic manner in connecting cells; cadherins may thus contribute to the sorting of heterogeneous cell types.</text>
</comment>
<dbReference type="FunFam" id="2.60.40.60:FF:000074">
    <property type="entry name" value="Desmoglein 4"/>
    <property type="match status" value="1"/>
</dbReference>
<dbReference type="InterPro" id="IPR002126">
    <property type="entry name" value="Cadherin-like_dom"/>
</dbReference>
<name>A0A6P7Y678_9AMPH</name>